<evidence type="ECO:0000256" key="15">
    <source>
        <dbReference type="ARBA" id="ARBA00022960"/>
    </source>
</evidence>
<evidence type="ECO:0000256" key="10">
    <source>
        <dbReference type="ARBA" id="ARBA00022670"/>
    </source>
</evidence>
<dbReference type="NCBIfam" id="TIGR02074">
    <property type="entry name" value="PBP_1a_fam"/>
    <property type="match status" value="1"/>
</dbReference>
<accession>A0ABQ6AE79</accession>
<keyword evidence="7" id="KW-1003">Cell membrane</keyword>
<dbReference type="InterPro" id="IPR012338">
    <property type="entry name" value="Beta-lactam/transpept-like"/>
</dbReference>
<evidence type="ECO:0000256" key="1">
    <source>
        <dbReference type="ARBA" id="ARBA00004249"/>
    </source>
</evidence>
<evidence type="ECO:0000256" key="6">
    <source>
        <dbReference type="ARBA" id="ARBA00018638"/>
    </source>
</evidence>
<evidence type="ECO:0000256" key="18">
    <source>
        <dbReference type="ARBA" id="ARBA00022989"/>
    </source>
</evidence>
<feature type="compositionally biased region" description="Low complexity" evidence="26">
    <location>
        <begin position="832"/>
        <end position="842"/>
    </location>
</feature>
<dbReference type="Pfam" id="PF17092">
    <property type="entry name" value="PCB_OB"/>
    <property type="match status" value="1"/>
</dbReference>
<dbReference type="PANTHER" id="PTHR32282:SF27">
    <property type="entry name" value="PENICILLIN-BINDING PROTEIN 1A"/>
    <property type="match status" value="1"/>
</dbReference>
<comment type="pathway">
    <text evidence="2">Cell wall biogenesis; peptidoglycan biosynthesis.</text>
</comment>
<comment type="similarity">
    <text evidence="3">In the C-terminal section; belongs to the transpeptidase family.</text>
</comment>
<keyword evidence="16" id="KW-0735">Signal-anchor</keyword>
<keyword evidence="14" id="KW-0378">Hydrolase</keyword>
<evidence type="ECO:0000256" key="13">
    <source>
        <dbReference type="ARBA" id="ARBA00022692"/>
    </source>
</evidence>
<keyword evidence="10" id="KW-0645">Protease</keyword>
<dbReference type="PANTHER" id="PTHR32282">
    <property type="entry name" value="BINDING PROTEIN TRANSPEPTIDASE, PUTATIVE-RELATED"/>
    <property type="match status" value="1"/>
</dbReference>
<evidence type="ECO:0000259" key="29">
    <source>
        <dbReference type="Pfam" id="PF00912"/>
    </source>
</evidence>
<dbReference type="SUPFAM" id="SSF53955">
    <property type="entry name" value="Lysozyme-like"/>
    <property type="match status" value="1"/>
</dbReference>
<dbReference type="EC" id="2.4.99.28" evidence="24"/>
<comment type="caution">
    <text evidence="31">The sequence shown here is derived from an EMBL/GenBank/DDBJ whole genome shotgun (WGS) entry which is preliminary data.</text>
</comment>
<evidence type="ECO:0000256" key="27">
    <source>
        <dbReference type="SAM" id="Phobius"/>
    </source>
</evidence>
<protein>
    <recommendedName>
        <fullName evidence="6">Penicillin-binding protein 1A</fullName>
        <ecNumber evidence="24">2.4.99.28</ecNumber>
        <ecNumber evidence="5">3.4.16.4</ecNumber>
    </recommendedName>
</protein>
<dbReference type="Pfam" id="PF00912">
    <property type="entry name" value="Transgly"/>
    <property type="match status" value="1"/>
</dbReference>
<dbReference type="InterPro" id="IPR001264">
    <property type="entry name" value="Glyco_trans_51"/>
</dbReference>
<keyword evidence="21" id="KW-0511">Multifunctional enzyme</keyword>
<sequence length="862" mass="91570">MPDSRDSFSAGERLSPTRRDPPRQPPRKPSAPRGTGRGPQKPSLFSRIIRFFVTSLYRVVFLGAVAAIIIGAGAFLVFSAGLPSIEALKTYTPPLESRVYSDDFHLVSELGGQHCVYVPYDQIPPLVAQAFISAEDRLFWVEPGINPLAMMRAGLTDIARMGSGRRPQGASTITEQVVKNMLLDNHITFGTKIKEVLLAMRVSQAMSKQQVITLYLNEVDLGHNTFGIAAAAQTYFNKPLSQLDIAQAATLAALPKAPTNYDPFLHPQDALTRRNFIIGRMLADGAISQAQADAATAEPLLPHAGATSPATTSGDGYFADAVKSDLTQRFGADAVGQGGLIVHTSLDQTLQSAATEAVRNGLERYDRIYGGWHGLVAHIDDASLAADWQADLAKQATPPGMRHNWRLGIVLDAGDSAARIGFIDPLSNAAKTGTLPLQNMRWTHAGAVAGILHPGDIIMISGGNTLSLEQIPKIQGALISMDPRTGRVLAMVGGWSHDISPFNRVTQAQRQPGSSVKPLVYLTAMEQGVQPDAPVLDAPFVQQMSDGTTYRPGNYEDSFQGPVPVFHALEQSLNLATLHLARQIGLDNIANTFQSFGIIDQMPPYYPSAIGAIDTTLWKMATAYATLDEYGRQVQPTLIDSVTGPDGKVLYQAQNQNCDNCMNGDPTQPPIIDYSGAQLADPDSVFQMLTMMKGVVLRGTGTPAVAGISQPVAGKTGTTNNFNDAWFIGFTPGVLTGCWIGFDTPASLGKDQTGGNVCGPIWNEYMKVALANQPDMDFPAPAGMTLQQVPEPDGTMVTEAFKPGQTPGAQANDSLLGGSPGATPPAPGTPGTPGTTDASPAPGTTPPPPTPSAIDKSLGGLY</sequence>
<comment type="catalytic activity">
    <reaction evidence="23">
        <text>Preferential cleavage: (Ac)2-L-Lys-D-Ala-|-D-Ala. Also transpeptidation of peptidyl-alanyl moieties that are N-acyl substituents of D-alanine.</text>
        <dbReference type="EC" id="3.4.16.4"/>
    </reaction>
</comment>
<dbReference type="Gene3D" id="3.40.710.10">
    <property type="entry name" value="DD-peptidase/beta-lactamase superfamily"/>
    <property type="match status" value="2"/>
</dbReference>
<keyword evidence="9" id="KW-0121">Carboxypeptidase</keyword>
<dbReference type="RefSeq" id="WP_284259367.1">
    <property type="nucleotide sequence ID" value="NZ_BSOS01000090.1"/>
</dbReference>
<dbReference type="InterPro" id="IPR031376">
    <property type="entry name" value="PCB_OB"/>
</dbReference>
<evidence type="ECO:0000313" key="32">
    <source>
        <dbReference type="Proteomes" id="UP001156641"/>
    </source>
</evidence>
<name>A0ABQ6AE79_9PROT</name>
<feature type="region of interest" description="Disordered" evidence="26">
    <location>
        <begin position="1"/>
        <end position="41"/>
    </location>
</feature>
<keyword evidence="8" id="KW-0997">Cell inner membrane</keyword>
<evidence type="ECO:0000256" key="9">
    <source>
        <dbReference type="ARBA" id="ARBA00022645"/>
    </source>
</evidence>
<dbReference type="Pfam" id="PF00905">
    <property type="entry name" value="Transpeptidase"/>
    <property type="match status" value="1"/>
</dbReference>
<proteinExistence type="inferred from homology"/>
<evidence type="ECO:0000259" key="28">
    <source>
        <dbReference type="Pfam" id="PF00905"/>
    </source>
</evidence>
<keyword evidence="20" id="KW-0046">Antibiotic resistance</keyword>
<comment type="subcellular location">
    <subcellularLocation>
        <location evidence="1">Cell inner membrane</location>
        <topology evidence="1">Single-pass type II membrane protein</topology>
    </subcellularLocation>
</comment>
<feature type="region of interest" description="Disordered" evidence="26">
    <location>
        <begin position="802"/>
        <end position="862"/>
    </location>
</feature>
<dbReference type="EMBL" id="BSOS01000090">
    <property type="protein sequence ID" value="GLR68523.1"/>
    <property type="molecule type" value="Genomic_DNA"/>
</dbReference>
<evidence type="ECO:0000259" key="30">
    <source>
        <dbReference type="Pfam" id="PF17092"/>
    </source>
</evidence>
<feature type="domain" description="Glycosyl transferase family 51" evidence="29">
    <location>
        <begin position="108"/>
        <end position="281"/>
    </location>
</feature>
<dbReference type="InterPro" id="IPR001460">
    <property type="entry name" value="PCN-bd_Tpept"/>
</dbReference>
<evidence type="ECO:0000256" key="24">
    <source>
        <dbReference type="ARBA" id="ARBA00044770"/>
    </source>
</evidence>
<keyword evidence="18 27" id="KW-1133">Transmembrane helix</keyword>
<gene>
    <name evidence="31" type="ORF">GCM10010909_32040</name>
</gene>
<evidence type="ECO:0000256" key="12">
    <source>
        <dbReference type="ARBA" id="ARBA00022679"/>
    </source>
</evidence>
<keyword evidence="13 27" id="KW-0812">Transmembrane</keyword>
<evidence type="ECO:0000256" key="14">
    <source>
        <dbReference type="ARBA" id="ARBA00022801"/>
    </source>
</evidence>
<evidence type="ECO:0000256" key="26">
    <source>
        <dbReference type="SAM" id="MobiDB-lite"/>
    </source>
</evidence>
<dbReference type="InterPro" id="IPR036950">
    <property type="entry name" value="PBP_transglycosylase"/>
</dbReference>
<evidence type="ECO:0000256" key="21">
    <source>
        <dbReference type="ARBA" id="ARBA00023268"/>
    </source>
</evidence>
<keyword evidence="11" id="KW-0328">Glycosyltransferase</keyword>
<evidence type="ECO:0000256" key="19">
    <source>
        <dbReference type="ARBA" id="ARBA00023136"/>
    </source>
</evidence>
<organism evidence="31 32">
    <name type="scientific">Acidocella aquatica</name>
    <dbReference type="NCBI Taxonomy" id="1922313"/>
    <lineage>
        <taxon>Bacteria</taxon>
        <taxon>Pseudomonadati</taxon>
        <taxon>Pseudomonadota</taxon>
        <taxon>Alphaproteobacteria</taxon>
        <taxon>Acetobacterales</taxon>
        <taxon>Acidocellaceae</taxon>
        <taxon>Acidocella</taxon>
    </lineage>
</organism>
<feature type="domain" description="Penicillin-binding protein OB-like" evidence="30">
    <location>
        <begin position="372"/>
        <end position="474"/>
    </location>
</feature>
<feature type="transmembrane region" description="Helical" evidence="27">
    <location>
        <begin position="56"/>
        <end position="78"/>
    </location>
</feature>
<evidence type="ECO:0000256" key="11">
    <source>
        <dbReference type="ARBA" id="ARBA00022676"/>
    </source>
</evidence>
<dbReference type="EC" id="3.4.16.4" evidence="5"/>
<dbReference type="Proteomes" id="UP001156641">
    <property type="component" value="Unassembled WGS sequence"/>
</dbReference>
<comment type="catalytic activity">
    <reaction evidence="25">
        <text>[GlcNAc-(1-&gt;4)-Mur2Ac(oyl-L-Ala-gamma-D-Glu-L-Lys-D-Ala-D-Ala)](n)-di-trans,octa-cis-undecaprenyl diphosphate + beta-D-GlcNAc-(1-&gt;4)-Mur2Ac(oyl-L-Ala-gamma-D-Glu-L-Lys-D-Ala-D-Ala)-di-trans,octa-cis-undecaprenyl diphosphate = [GlcNAc-(1-&gt;4)-Mur2Ac(oyl-L-Ala-gamma-D-Glu-L-Lys-D-Ala-D-Ala)](n+1)-di-trans,octa-cis-undecaprenyl diphosphate + di-trans,octa-cis-undecaprenyl diphosphate + H(+)</text>
        <dbReference type="Rhea" id="RHEA:23708"/>
        <dbReference type="Rhea" id="RHEA-COMP:9602"/>
        <dbReference type="Rhea" id="RHEA-COMP:9603"/>
        <dbReference type="ChEBI" id="CHEBI:15378"/>
        <dbReference type="ChEBI" id="CHEBI:58405"/>
        <dbReference type="ChEBI" id="CHEBI:60033"/>
        <dbReference type="ChEBI" id="CHEBI:78435"/>
        <dbReference type="EC" id="2.4.99.28"/>
    </reaction>
</comment>
<feature type="domain" description="Penicillin-binding protein transpeptidase" evidence="28">
    <location>
        <begin position="477"/>
        <end position="732"/>
    </location>
</feature>
<keyword evidence="17" id="KW-0573">Peptidoglycan synthesis</keyword>
<evidence type="ECO:0000256" key="23">
    <source>
        <dbReference type="ARBA" id="ARBA00034000"/>
    </source>
</evidence>
<evidence type="ECO:0000313" key="31">
    <source>
        <dbReference type="EMBL" id="GLR68523.1"/>
    </source>
</evidence>
<evidence type="ECO:0000256" key="4">
    <source>
        <dbReference type="ARBA" id="ARBA00007739"/>
    </source>
</evidence>
<evidence type="ECO:0000256" key="25">
    <source>
        <dbReference type="ARBA" id="ARBA00049902"/>
    </source>
</evidence>
<evidence type="ECO:0000256" key="8">
    <source>
        <dbReference type="ARBA" id="ARBA00022519"/>
    </source>
</evidence>
<evidence type="ECO:0000256" key="20">
    <source>
        <dbReference type="ARBA" id="ARBA00023251"/>
    </source>
</evidence>
<keyword evidence="32" id="KW-1185">Reference proteome</keyword>
<evidence type="ECO:0000256" key="2">
    <source>
        <dbReference type="ARBA" id="ARBA00004752"/>
    </source>
</evidence>
<evidence type="ECO:0000256" key="5">
    <source>
        <dbReference type="ARBA" id="ARBA00012448"/>
    </source>
</evidence>
<dbReference type="InterPro" id="IPR023346">
    <property type="entry name" value="Lysozyme-like_dom_sf"/>
</dbReference>
<evidence type="ECO:0000256" key="17">
    <source>
        <dbReference type="ARBA" id="ARBA00022984"/>
    </source>
</evidence>
<keyword evidence="12" id="KW-0808">Transferase</keyword>
<evidence type="ECO:0000256" key="7">
    <source>
        <dbReference type="ARBA" id="ARBA00022475"/>
    </source>
</evidence>
<evidence type="ECO:0000256" key="22">
    <source>
        <dbReference type="ARBA" id="ARBA00023316"/>
    </source>
</evidence>
<dbReference type="SUPFAM" id="SSF56601">
    <property type="entry name" value="beta-lactamase/transpeptidase-like"/>
    <property type="match status" value="1"/>
</dbReference>
<dbReference type="Gene3D" id="1.10.3810.10">
    <property type="entry name" value="Biosynthetic peptidoglycan transglycosylase-like"/>
    <property type="match status" value="1"/>
</dbReference>
<evidence type="ECO:0000256" key="16">
    <source>
        <dbReference type="ARBA" id="ARBA00022968"/>
    </source>
</evidence>
<comment type="similarity">
    <text evidence="4">In the N-terminal section; belongs to the glycosyltransferase 51 family.</text>
</comment>
<reference evidence="32" key="1">
    <citation type="journal article" date="2019" name="Int. J. Syst. Evol. Microbiol.">
        <title>The Global Catalogue of Microorganisms (GCM) 10K type strain sequencing project: providing services to taxonomists for standard genome sequencing and annotation.</title>
        <authorList>
            <consortium name="The Broad Institute Genomics Platform"/>
            <consortium name="The Broad Institute Genome Sequencing Center for Infectious Disease"/>
            <person name="Wu L."/>
            <person name="Ma J."/>
        </authorList>
    </citation>
    <scope>NUCLEOTIDE SEQUENCE [LARGE SCALE GENOMIC DNA]</scope>
    <source>
        <strain evidence="32">NBRC 112502</strain>
    </source>
</reference>
<evidence type="ECO:0000256" key="3">
    <source>
        <dbReference type="ARBA" id="ARBA00007090"/>
    </source>
</evidence>
<keyword evidence="19 27" id="KW-0472">Membrane</keyword>
<keyword evidence="15" id="KW-0133">Cell shape</keyword>
<dbReference type="InterPro" id="IPR050396">
    <property type="entry name" value="Glycosyltr_51/Transpeptidase"/>
</dbReference>
<keyword evidence="22" id="KW-0961">Cell wall biogenesis/degradation</keyword>